<comment type="caution">
    <text evidence="1">The sequence shown here is derived from an EMBL/GenBank/DDBJ whole genome shotgun (WGS) entry which is preliminary data.</text>
</comment>
<proteinExistence type="predicted"/>
<evidence type="ECO:0000313" key="1">
    <source>
        <dbReference type="EMBL" id="KAK4190899.1"/>
    </source>
</evidence>
<protein>
    <submittedName>
        <fullName evidence="1">Uncharacterized protein</fullName>
    </submittedName>
</protein>
<dbReference type="Proteomes" id="UP001302126">
    <property type="component" value="Unassembled WGS sequence"/>
</dbReference>
<reference evidence="1" key="2">
    <citation type="submission" date="2023-05" db="EMBL/GenBank/DDBJ databases">
        <authorList>
            <consortium name="Lawrence Berkeley National Laboratory"/>
            <person name="Steindorff A."/>
            <person name="Hensen N."/>
            <person name="Bonometti L."/>
            <person name="Westerberg I."/>
            <person name="Brannstrom I.O."/>
            <person name="Guillou S."/>
            <person name="Cros-Aarteil S."/>
            <person name="Calhoun S."/>
            <person name="Haridas S."/>
            <person name="Kuo A."/>
            <person name="Mondo S."/>
            <person name="Pangilinan J."/>
            <person name="Riley R."/>
            <person name="Labutti K."/>
            <person name="Andreopoulos B."/>
            <person name="Lipzen A."/>
            <person name="Chen C."/>
            <person name="Yanf M."/>
            <person name="Daum C."/>
            <person name="Ng V."/>
            <person name="Clum A."/>
            <person name="Ohm R."/>
            <person name="Martin F."/>
            <person name="Silar P."/>
            <person name="Natvig D."/>
            <person name="Lalanne C."/>
            <person name="Gautier V."/>
            <person name="Ament-Velasquez S.L."/>
            <person name="Kruys A."/>
            <person name="Hutchinson M.I."/>
            <person name="Powell A.J."/>
            <person name="Barry K."/>
            <person name="Miller A.N."/>
            <person name="Grigoriev I.V."/>
            <person name="Debuchy R."/>
            <person name="Gladieux P."/>
            <person name="Thoren M.H."/>
            <person name="Johannesson H."/>
        </authorList>
    </citation>
    <scope>NUCLEOTIDE SEQUENCE</scope>
    <source>
        <strain evidence="1">PSN309</strain>
    </source>
</reference>
<accession>A0AAN7ALA9</accession>
<dbReference type="AlphaFoldDB" id="A0AAN7ALA9"/>
<sequence>MSTTILRGFKVSIPTLDAANVPAQQPGLPPIPVPRRDVLWIECKSAPYGWNLLLEQCVDRLAVAHPDLEVWMILAIGMKWIPLIWRPSHRLGSNGLQMLQDDMTEVDDRIHEVPLATLPGQRHMINKNGRRVINPALAYGLDYWTQNAAGQAADANTPDLVLLERFFTAIQHHVFVGANPSHFY</sequence>
<organism evidence="1 2">
    <name type="scientific">Podospora australis</name>
    <dbReference type="NCBI Taxonomy" id="1536484"/>
    <lineage>
        <taxon>Eukaryota</taxon>
        <taxon>Fungi</taxon>
        <taxon>Dikarya</taxon>
        <taxon>Ascomycota</taxon>
        <taxon>Pezizomycotina</taxon>
        <taxon>Sordariomycetes</taxon>
        <taxon>Sordariomycetidae</taxon>
        <taxon>Sordariales</taxon>
        <taxon>Podosporaceae</taxon>
        <taxon>Podospora</taxon>
    </lineage>
</organism>
<keyword evidence="2" id="KW-1185">Reference proteome</keyword>
<dbReference type="EMBL" id="MU864362">
    <property type="protein sequence ID" value="KAK4190899.1"/>
    <property type="molecule type" value="Genomic_DNA"/>
</dbReference>
<evidence type="ECO:0000313" key="2">
    <source>
        <dbReference type="Proteomes" id="UP001302126"/>
    </source>
</evidence>
<reference evidence="1" key="1">
    <citation type="journal article" date="2023" name="Mol. Phylogenet. Evol.">
        <title>Genome-scale phylogeny and comparative genomics of the fungal order Sordariales.</title>
        <authorList>
            <person name="Hensen N."/>
            <person name="Bonometti L."/>
            <person name="Westerberg I."/>
            <person name="Brannstrom I.O."/>
            <person name="Guillou S."/>
            <person name="Cros-Aarteil S."/>
            <person name="Calhoun S."/>
            <person name="Haridas S."/>
            <person name="Kuo A."/>
            <person name="Mondo S."/>
            <person name="Pangilinan J."/>
            <person name="Riley R."/>
            <person name="LaButti K."/>
            <person name="Andreopoulos B."/>
            <person name="Lipzen A."/>
            <person name="Chen C."/>
            <person name="Yan M."/>
            <person name="Daum C."/>
            <person name="Ng V."/>
            <person name="Clum A."/>
            <person name="Steindorff A."/>
            <person name="Ohm R.A."/>
            <person name="Martin F."/>
            <person name="Silar P."/>
            <person name="Natvig D.O."/>
            <person name="Lalanne C."/>
            <person name="Gautier V."/>
            <person name="Ament-Velasquez S.L."/>
            <person name="Kruys A."/>
            <person name="Hutchinson M.I."/>
            <person name="Powell A.J."/>
            <person name="Barry K."/>
            <person name="Miller A.N."/>
            <person name="Grigoriev I.V."/>
            <person name="Debuchy R."/>
            <person name="Gladieux P."/>
            <person name="Hiltunen Thoren M."/>
            <person name="Johannesson H."/>
        </authorList>
    </citation>
    <scope>NUCLEOTIDE SEQUENCE</scope>
    <source>
        <strain evidence="1">PSN309</strain>
    </source>
</reference>
<gene>
    <name evidence="1" type="ORF">QBC35DRAFT_448829</name>
</gene>
<name>A0AAN7ALA9_9PEZI</name>